<dbReference type="AlphaFoldDB" id="A0A1H8YIP6"/>
<sequence length="442" mass="42870">MGNDANNNTGQLLKDGAAGAVVGGMIGGPVGAVVGGVGGVVVGGLVSMFSGGPTAQQQSANVGGQSIDAVAIYKKISTGNTSSIDGGISAAKDLETVHTDRVGKIDALNGAMDGAWQGNSAAAAQAGGHALSIWHDDSAKNLQTSHTFLGNQKDSFHTVQGQVHELPDSPPKMGFWDHAPWSDKDDEINKYNDNSKANVQAYTAYYSSSAQNAGGMPTYNVWKGNNISDGTGNPNSISGGGGGGHFGSGGGGGGGGSFNPNTKVPTFNPNVPTTPHGTLPNVPTHDPSSTNLPNFPNDHTSASSYVPPSVDPSTFNPSGFGPGGGGGAGGGFGPGGGGAGSGVGSAAFGPGGFGGGFGPGGAGSGAAAGGAGEAAGGMRGGAMGAGAAGKAGSSGMGGMGGGRGGGKKGEEDQEHQTKYLVEEDNNELFGSDQLTVPPVIGE</sequence>
<evidence type="ECO:0000313" key="2">
    <source>
        <dbReference type="EMBL" id="SEP52009.1"/>
    </source>
</evidence>
<feature type="compositionally biased region" description="Gly residues" evidence="1">
    <location>
        <begin position="386"/>
        <end position="404"/>
    </location>
</feature>
<organism evidence="2 3">
    <name type="scientific">Amycolatopsis saalfeldensis</name>
    <dbReference type="NCBI Taxonomy" id="394193"/>
    <lineage>
        <taxon>Bacteria</taxon>
        <taxon>Bacillati</taxon>
        <taxon>Actinomycetota</taxon>
        <taxon>Actinomycetes</taxon>
        <taxon>Pseudonocardiales</taxon>
        <taxon>Pseudonocardiaceae</taxon>
        <taxon>Amycolatopsis</taxon>
    </lineage>
</organism>
<dbReference type="RefSeq" id="WP_177231650.1">
    <property type="nucleotide sequence ID" value="NZ_FOEF01000018.1"/>
</dbReference>
<dbReference type="PRINTS" id="PR01228">
    <property type="entry name" value="EGGSHELL"/>
</dbReference>
<dbReference type="EMBL" id="FOEF01000018">
    <property type="protein sequence ID" value="SEP52009.1"/>
    <property type="molecule type" value="Genomic_DNA"/>
</dbReference>
<name>A0A1H8YIP6_9PSEU</name>
<feature type="region of interest" description="Disordered" evidence="1">
    <location>
        <begin position="386"/>
        <end position="415"/>
    </location>
</feature>
<dbReference type="STRING" id="394193.SAMN04489732_118104"/>
<protein>
    <recommendedName>
        <fullName evidence="4">PPE family protein</fullName>
    </recommendedName>
</protein>
<evidence type="ECO:0000313" key="3">
    <source>
        <dbReference type="Proteomes" id="UP000198582"/>
    </source>
</evidence>
<feature type="compositionally biased region" description="Gly residues" evidence="1">
    <location>
        <begin position="238"/>
        <end position="257"/>
    </location>
</feature>
<proteinExistence type="predicted"/>
<feature type="compositionally biased region" description="Gly residues" evidence="1">
    <location>
        <begin position="320"/>
        <end position="333"/>
    </location>
</feature>
<evidence type="ECO:0000256" key="1">
    <source>
        <dbReference type="SAM" id="MobiDB-lite"/>
    </source>
</evidence>
<dbReference type="Proteomes" id="UP000198582">
    <property type="component" value="Unassembled WGS sequence"/>
</dbReference>
<gene>
    <name evidence="2" type="ORF">SAMN04489732_118104</name>
</gene>
<evidence type="ECO:0008006" key="4">
    <source>
        <dbReference type="Google" id="ProtNLM"/>
    </source>
</evidence>
<feature type="region of interest" description="Disordered" evidence="1">
    <location>
        <begin position="231"/>
        <end position="260"/>
    </location>
</feature>
<reference evidence="2 3" key="1">
    <citation type="submission" date="2016-10" db="EMBL/GenBank/DDBJ databases">
        <authorList>
            <person name="de Groot N.N."/>
        </authorList>
    </citation>
    <scope>NUCLEOTIDE SEQUENCE [LARGE SCALE GENOMIC DNA]</scope>
    <source>
        <strain evidence="2 3">DSM 44993</strain>
    </source>
</reference>
<feature type="region of interest" description="Disordered" evidence="1">
    <location>
        <begin position="313"/>
        <end position="333"/>
    </location>
</feature>
<accession>A0A1H8YIP6</accession>
<keyword evidence="3" id="KW-1185">Reference proteome</keyword>